<dbReference type="Proteomes" id="UP000230069">
    <property type="component" value="Unassembled WGS sequence"/>
</dbReference>
<dbReference type="EMBL" id="KZ305040">
    <property type="protein sequence ID" value="PIA40970.1"/>
    <property type="molecule type" value="Genomic_DNA"/>
</dbReference>
<comment type="function">
    <text evidence="8 9">Acts as a Mg(2+) transporter. Can also transport other divalent cations such as Fe(2+), Sr(2+), Ba(2+), Mn(2+) and Co(2+) but to a much less extent than Mg(2+).</text>
</comment>
<comment type="subunit">
    <text evidence="3 9">Homodimer.</text>
</comment>
<keyword evidence="11" id="KW-1185">Reference proteome</keyword>
<proteinExistence type="inferred from homology"/>
<evidence type="ECO:0000256" key="9">
    <source>
        <dbReference type="RuleBase" id="RU363078"/>
    </source>
</evidence>
<keyword evidence="9" id="KW-0813">Transport</keyword>
<dbReference type="OrthoDB" id="6428174at2759"/>
<sequence length="338" mass="36358">MESSSSSSSSLSGFIAKATADVNGGFGLSDSRSDNLKGILLAVLASAFIGSSFIVKKKGLKRAGSSGPRASVGGYGYLLEPLWWIGMVTMIVGEIANFVAYIFAPAVLITPLGALSIIVSAVLADFLLNEKLQKMGILGCILCIVGSTMIVLHAPSERSLNSVEEIWGLATQPAFLVYTALAVASVLVLMFHCAPSYGQTNILVYIGICSIIGSLTVINQCQSVKTQTPSSSPSFGSTPYLKIHFSLLLESWTSLPKTICRFGYERKSYRDCNKINLRGLEPGFMLPDMDICNGCNHLCYHSAELFEQGIGYFQHCSCVSYLLCNVHISHNTCECNNV</sequence>
<dbReference type="PANTHER" id="PTHR12570:SF25">
    <property type="entry name" value="MAGNESIUM TRANSPORTER-RELATED"/>
    <property type="match status" value="1"/>
</dbReference>
<dbReference type="GO" id="GO:0015095">
    <property type="term" value="F:magnesium ion transmembrane transporter activity"/>
    <property type="evidence" value="ECO:0007669"/>
    <property type="project" value="UniProtKB-UniRule"/>
</dbReference>
<keyword evidence="4 9" id="KW-0812">Transmembrane</keyword>
<keyword evidence="7 9" id="KW-0472">Membrane</keyword>
<protein>
    <recommendedName>
        <fullName evidence="9">Probable magnesium transporter</fullName>
    </recommendedName>
</protein>
<evidence type="ECO:0000256" key="5">
    <source>
        <dbReference type="ARBA" id="ARBA00022753"/>
    </source>
</evidence>
<dbReference type="Pfam" id="PF05653">
    <property type="entry name" value="Mg_trans_NIPA"/>
    <property type="match status" value="1"/>
</dbReference>
<gene>
    <name evidence="10" type="ORF">AQUCO_02300026v1</name>
</gene>
<comment type="similarity">
    <text evidence="2 9">Belongs to the NIPA (TC 2.A.7) family.</text>
</comment>
<dbReference type="InterPro" id="IPR037185">
    <property type="entry name" value="EmrE-like"/>
</dbReference>
<keyword evidence="9" id="KW-1003">Cell membrane</keyword>
<reference evidence="10 11" key="1">
    <citation type="submission" date="2017-09" db="EMBL/GenBank/DDBJ databases">
        <title>WGS assembly of Aquilegia coerulea Goldsmith.</title>
        <authorList>
            <person name="Hodges S."/>
            <person name="Kramer E."/>
            <person name="Nordborg M."/>
            <person name="Tomkins J."/>
            <person name="Borevitz J."/>
            <person name="Derieg N."/>
            <person name="Yan J."/>
            <person name="Mihaltcheva S."/>
            <person name="Hayes R.D."/>
            <person name="Rokhsar D."/>
        </authorList>
    </citation>
    <scope>NUCLEOTIDE SEQUENCE [LARGE SCALE GENOMIC DNA]</scope>
    <source>
        <strain evidence="11">cv. Goldsmith</strain>
    </source>
</reference>
<feature type="transmembrane region" description="Helical" evidence="9">
    <location>
        <begin position="135"/>
        <end position="154"/>
    </location>
</feature>
<keyword evidence="9" id="KW-0460">Magnesium</keyword>
<dbReference type="GO" id="GO:0005769">
    <property type="term" value="C:early endosome"/>
    <property type="evidence" value="ECO:0007669"/>
    <property type="project" value="UniProtKB-SubCell"/>
</dbReference>
<name>A0A2G5DBR1_AQUCA</name>
<evidence type="ECO:0000256" key="1">
    <source>
        <dbReference type="ARBA" id="ARBA00004141"/>
    </source>
</evidence>
<dbReference type="AlphaFoldDB" id="A0A2G5DBR1"/>
<feature type="transmembrane region" description="Helical" evidence="9">
    <location>
        <begin position="75"/>
        <end position="92"/>
    </location>
</feature>
<dbReference type="InterPro" id="IPR008521">
    <property type="entry name" value="Mg_trans_NIPA"/>
</dbReference>
<evidence type="ECO:0000256" key="4">
    <source>
        <dbReference type="ARBA" id="ARBA00022692"/>
    </source>
</evidence>
<comment type="caution">
    <text evidence="9">Lacks conserved residue(s) required for the propagation of feature annotation.</text>
</comment>
<accession>A0A2G5DBR1</accession>
<evidence type="ECO:0000256" key="6">
    <source>
        <dbReference type="ARBA" id="ARBA00022989"/>
    </source>
</evidence>
<feature type="transmembrane region" description="Helical" evidence="9">
    <location>
        <begin position="98"/>
        <end position="123"/>
    </location>
</feature>
<comment type="subcellular location">
    <subcellularLocation>
        <location evidence="9">Cell membrane</location>
        <topology evidence="9">Multi-pass membrane protein</topology>
    </subcellularLocation>
    <subcellularLocation>
        <location evidence="9">Early endosome</location>
    </subcellularLocation>
    <subcellularLocation>
        <location evidence="1">Membrane</location>
        <topology evidence="1">Multi-pass membrane protein</topology>
    </subcellularLocation>
</comment>
<feature type="transmembrane region" description="Helical" evidence="9">
    <location>
        <begin position="202"/>
        <end position="218"/>
    </location>
</feature>
<evidence type="ECO:0000256" key="7">
    <source>
        <dbReference type="ARBA" id="ARBA00023136"/>
    </source>
</evidence>
<feature type="transmembrane region" description="Helical" evidence="9">
    <location>
        <begin position="36"/>
        <end position="55"/>
    </location>
</feature>
<evidence type="ECO:0000256" key="2">
    <source>
        <dbReference type="ARBA" id="ARBA00007001"/>
    </source>
</evidence>
<evidence type="ECO:0000256" key="3">
    <source>
        <dbReference type="ARBA" id="ARBA00011738"/>
    </source>
</evidence>
<dbReference type="PANTHER" id="PTHR12570">
    <property type="match status" value="1"/>
</dbReference>
<feature type="transmembrane region" description="Helical" evidence="9">
    <location>
        <begin position="166"/>
        <end position="190"/>
    </location>
</feature>
<keyword evidence="6 9" id="KW-1133">Transmembrane helix</keyword>
<keyword evidence="9" id="KW-0406">Ion transport</keyword>
<dbReference type="SUPFAM" id="SSF103481">
    <property type="entry name" value="Multidrug resistance efflux transporter EmrE"/>
    <property type="match status" value="1"/>
</dbReference>
<evidence type="ECO:0000313" key="11">
    <source>
        <dbReference type="Proteomes" id="UP000230069"/>
    </source>
</evidence>
<evidence type="ECO:0000313" key="10">
    <source>
        <dbReference type="EMBL" id="PIA40970.1"/>
    </source>
</evidence>
<dbReference type="GO" id="GO:0005886">
    <property type="term" value="C:plasma membrane"/>
    <property type="evidence" value="ECO:0007669"/>
    <property type="project" value="UniProtKB-SubCell"/>
</dbReference>
<organism evidence="10 11">
    <name type="scientific">Aquilegia coerulea</name>
    <name type="common">Rocky mountain columbine</name>
    <dbReference type="NCBI Taxonomy" id="218851"/>
    <lineage>
        <taxon>Eukaryota</taxon>
        <taxon>Viridiplantae</taxon>
        <taxon>Streptophyta</taxon>
        <taxon>Embryophyta</taxon>
        <taxon>Tracheophyta</taxon>
        <taxon>Spermatophyta</taxon>
        <taxon>Magnoliopsida</taxon>
        <taxon>Ranunculales</taxon>
        <taxon>Ranunculaceae</taxon>
        <taxon>Thalictroideae</taxon>
        <taxon>Aquilegia</taxon>
    </lineage>
</organism>
<keyword evidence="5 9" id="KW-0967">Endosome</keyword>
<evidence type="ECO:0000256" key="8">
    <source>
        <dbReference type="ARBA" id="ARBA00025284"/>
    </source>
</evidence>